<dbReference type="AlphaFoldDB" id="A0A2R6PC44"/>
<gene>
    <name evidence="8" type="ORF">PHLCEN_2v5094</name>
</gene>
<feature type="domain" description="PPIase cyclophilin-type" evidence="7">
    <location>
        <begin position="43"/>
        <end position="111"/>
    </location>
</feature>
<feature type="compositionally biased region" description="Basic residues" evidence="5">
    <location>
        <begin position="144"/>
        <end position="156"/>
    </location>
</feature>
<evidence type="ECO:0000313" key="8">
    <source>
        <dbReference type="EMBL" id="PSR88743.1"/>
    </source>
</evidence>
<keyword evidence="6" id="KW-0472">Membrane</keyword>
<dbReference type="PRINTS" id="PR00153">
    <property type="entry name" value="CSAPPISMRASE"/>
</dbReference>
<dbReference type="STRING" id="98765.A0A2R6PC44"/>
<evidence type="ECO:0000256" key="5">
    <source>
        <dbReference type="SAM" id="MobiDB-lite"/>
    </source>
</evidence>
<evidence type="ECO:0000256" key="1">
    <source>
        <dbReference type="ARBA" id="ARBA00000971"/>
    </source>
</evidence>
<feature type="region of interest" description="Disordered" evidence="5">
    <location>
        <begin position="115"/>
        <end position="216"/>
    </location>
</feature>
<comment type="caution">
    <text evidence="8">The sequence shown here is derived from an EMBL/GenBank/DDBJ whole genome shotgun (WGS) entry which is preliminary data.</text>
</comment>
<dbReference type="PROSITE" id="PS50072">
    <property type="entry name" value="CSA_PPIASE_2"/>
    <property type="match status" value="1"/>
</dbReference>
<dbReference type="Proteomes" id="UP000186601">
    <property type="component" value="Unassembled WGS sequence"/>
</dbReference>
<comment type="similarity">
    <text evidence="4">Belongs to the cyclophilin-type PPIase family.</text>
</comment>
<proteinExistence type="inferred from homology"/>
<keyword evidence="9" id="KW-1185">Reference proteome</keyword>
<evidence type="ECO:0000256" key="4">
    <source>
        <dbReference type="RuleBase" id="RU363019"/>
    </source>
</evidence>
<dbReference type="Pfam" id="PF00160">
    <property type="entry name" value="Pro_isomerase"/>
    <property type="match status" value="1"/>
</dbReference>
<dbReference type="PANTHER" id="PTHR45625">
    <property type="entry name" value="PEPTIDYL-PROLYL CIS-TRANS ISOMERASE-RELATED"/>
    <property type="match status" value="1"/>
</dbReference>
<keyword evidence="6" id="KW-1133">Transmembrane helix</keyword>
<dbReference type="SUPFAM" id="SSF50891">
    <property type="entry name" value="Cyclophilin-like"/>
    <property type="match status" value="1"/>
</dbReference>
<dbReference type="GO" id="GO:0003755">
    <property type="term" value="F:peptidyl-prolyl cis-trans isomerase activity"/>
    <property type="evidence" value="ECO:0007669"/>
    <property type="project" value="UniProtKB-UniRule"/>
</dbReference>
<dbReference type="CDD" id="cd00317">
    <property type="entry name" value="cyclophilin"/>
    <property type="match status" value="1"/>
</dbReference>
<evidence type="ECO:0000256" key="2">
    <source>
        <dbReference type="ARBA" id="ARBA00023110"/>
    </source>
</evidence>
<evidence type="ECO:0000256" key="3">
    <source>
        <dbReference type="ARBA" id="ARBA00023235"/>
    </source>
</evidence>
<accession>A0A2R6PC44</accession>
<dbReference type="EMBL" id="MLYV02000503">
    <property type="protein sequence ID" value="PSR88743.1"/>
    <property type="molecule type" value="Genomic_DNA"/>
</dbReference>
<organism evidence="8 9">
    <name type="scientific">Hermanssonia centrifuga</name>
    <dbReference type="NCBI Taxonomy" id="98765"/>
    <lineage>
        <taxon>Eukaryota</taxon>
        <taxon>Fungi</taxon>
        <taxon>Dikarya</taxon>
        <taxon>Basidiomycota</taxon>
        <taxon>Agaricomycotina</taxon>
        <taxon>Agaricomycetes</taxon>
        <taxon>Polyporales</taxon>
        <taxon>Meruliaceae</taxon>
        <taxon>Hermanssonia</taxon>
    </lineage>
</organism>
<dbReference type="EC" id="5.2.1.8" evidence="4"/>
<keyword evidence="2 4" id="KW-0697">Rotamase</keyword>
<sequence>MAPEESRYTAAPSQMKIYRVLWILKGIFSIYLLVSLTQFHARLLCMANRGPDTNGSQFFITLRACPHLNGKHVVFGKVIRGYSEVVEKIAQVPVDEKDRPAVPVTISNCGELMLRSKKTDVPPPARVKAISSSESQDESDTSERHRKKRSRHRSRSSGHNSDEESGRRRSKKHKHKQSHLPPPNSEKKGNHTAESVTEEETEEQYDARLEREEKERLELQRKEELRRLKSMQETMTVSNGVRFKGRGRMKYIDPELRRE</sequence>
<name>A0A2R6PC44_9APHY</name>
<dbReference type="Gene3D" id="2.40.100.10">
    <property type="entry name" value="Cyclophilin-like"/>
    <property type="match status" value="1"/>
</dbReference>
<protein>
    <recommendedName>
        <fullName evidence="4">Peptidyl-prolyl cis-trans isomerase</fullName>
        <shortName evidence="4">PPIase</shortName>
        <ecNumber evidence="4">5.2.1.8</ecNumber>
    </recommendedName>
</protein>
<keyword evidence="3 4" id="KW-0413">Isomerase</keyword>
<feature type="transmembrane region" description="Helical" evidence="6">
    <location>
        <begin position="20"/>
        <end position="39"/>
    </location>
</feature>
<feature type="compositionally biased region" description="Basic residues" evidence="5">
    <location>
        <begin position="168"/>
        <end position="178"/>
    </location>
</feature>
<reference evidence="8 9" key="1">
    <citation type="submission" date="2018-02" db="EMBL/GenBank/DDBJ databases">
        <title>Genome sequence of the basidiomycete white-rot fungus Phlebia centrifuga.</title>
        <authorList>
            <person name="Granchi Z."/>
            <person name="Peng M."/>
            <person name="de Vries R.P."/>
            <person name="Hilden K."/>
            <person name="Makela M.R."/>
            <person name="Grigoriev I."/>
            <person name="Riley R."/>
        </authorList>
    </citation>
    <scope>NUCLEOTIDE SEQUENCE [LARGE SCALE GENOMIC DNA]</scope>
    <source>
        <strain evidence="8 9">FBCC195</strain>
    </source>
</reference>
<dbReference type="PANTHER" id="PTHR45625:SF4">
    <property type="entry name" value="PEPTIDYLPROLYL ISOMERASE DOMAIN AND WD REPEAT-CONTAINING PROTEIN 1"/>
    <property type="match status" value="1"/>
</dbReference>
<dbReference type="InterPro" id="IPR029000">
    <property type="entry name" value="Cyclophilin-like_dom_sf"/>
</dbReference>
<evidence type="ECO:0000259" key="7">
    <source>
        <dbReference type="PROSITE" id="PS50072"/>
    </source>
</evidence>
<evidence type="ECO:0000313" key="9">
    <source>
        <dbReference type="Proteomes" id="UP000186601"/>
    </source>
</evidence>
<dbReference type="OrthoDB" id="407558at2759"/>
<comment type="catalytic activity">
    <reaction evidence="1 4">
        <text>[protein]-peptidylproline (omega=180) = [protein]-peptidylproline (omega=0)</text>
        <dbReference type="Rhea" id="RHEA:16237"/>
        <dbReference type="Rhea" id="RHEA-COMP:10747"/>
        <dbReference type="Rhea" id="RHEA-COMP:10748"/>
        <dbReference type="ChEBI" id="CHEBI:83833"/>
        <dbReference type="ChEBI" id="CHEBI:83834"/>
        <dbReference type="EC" id="5.2.1.8"/>
    </reaction>
</comment>
<keyword evidence="6" id="KW-0812">Transmembrane</keyword>
<comment type="function">
    <text evidence="4">PPIases accelerate the folding of proteins. It catalyzes the cis-trans isomerization of proline imidic peptide bonds in oligopeptides.</text>
</comment>
<dbReference type="InterPro" id="IPR002130">
    <property type="entry name" value="Cyclophilin-type_PPIase_dom"/>
</dbReference>
<feature type="compositionally biased region" description="Basic and acidic residues" evidence="5">
    <location>
        <begin position="205"/>
        <end position="216"/>
    </location>
</feature>
<dbReference type="InterPro" id="IPR044666">
    <property type="entry name" value="Cyclophilin_A-like"/>
</dbReference>
<evidence type="ECO:0000256" key="6">
    <source>
        <dbReference type="SAM" id="Phobius"/>
    </source>
</evidence>